<reference evidence="2" key="1">
    <citation type="submission" date="2021-01" db="EMBL/GenBank/DDBJ databases">
        <authorList>
            <person name="Corre E."/>
            <person name="Pelletier E."/>
            <person name="Niang G."/>
            <person name="Scheremetjew M."/>
            <person name="Finn R."/>
            <person name="Kale V."/>
            <person name="Holt S."/>
            <person name="Cochrane G."/>
            <person name="Meng A."/>
            <person name="Brown T."/>
            <person name="Cohen L."/>
        </authorList>
    </citation>
    <scope>NUCLEOTIDE SEQUENCE</scope>
    <source>
        <strain evidence="2">Pop2</strain>
    </source>
</reference>
<organism evidence="2">
    <name type="scientific">Ditylum brightwellii</name>
    <dbReference type="NCBI Taxonomy" id="49249"/>
    <lineage>
        <taxon>Eukaryota</taxon>
        <taxon>Sar</taxon>
        <taxon>Stramenopiles</taxon>
        <taxon>Ochrophyta</taxon>
        <taxon>Bacillariophyta</taxon>
        <taxon>Mediophyceae</taxon>
        <taxon>Lithodesmiophycidae</taxon>
        <taxon>Lithodesmiales</taxon>
        <taxon>Lithodesmiaceae</taxon>
        <taxon>Ditylum</taxon>
    </lineage>
</organism>
<feature type="compositionally biased region" description="Polar residues" evidence="1">
    <location>
        <begin position="734"/>
        <end position="745"/>
    </location>
</feature>
<evidence type="ECO:0000256" key="1">
    <source>
        <dbReference type="SAM" id="MobiDB-lite"/>
    </source>
</evidence>
<dbReference type="EMBL" id="HBGN01001408">
    <property type="protein sequence ID" value="CAD9314520.1"/>
    <property type="molecule type" value="Transcribed_RNA"/>
</dbReference>
<gene>
    <name evidence="2" type="ORF">DBRI1063_LOCUS926</name>
</gene>
<sequence length="745" mass="86180">MGQSEKTRMMKKKKYRKFWSKTNKSIRNMLCLARKKKSRLLVEDDNVAENGLITDVPGPEPRESYDSSRIMEFVSSIRFRRRSRLSNISNVTFSGTSDNGAEAFLRRNDMPKLDVLRKPDQYNELERRTQQILGINNAAMGYTSVVSEEKSYQPLVTREIWISWVRSLRQLDPRLQIYHFFNDIARVGAKDIKKSIIDTNLVPKEVRCFQQSSVFSVWRPTSNDAIQKMVRGDARGKGLDIKGKSAKHGLISGYVPFLQIHSNDEHKKMVGSRIKGARVRVFYPRKKDRDTAASILEFTAEQMKMTLDFAKKKLSSGETLTSEQIERFTRQITSLEVDSPSINLIDDFESQKRFGLDVEERLFWESYVERQDITREQYSKNDTGRPSEPAYQDMNFGALRRIPGEGEPRAVLYQFGNVMDPLTLLMAYEEQGSVLPVVSDFDCFLVGTRNVSFEKSIPPDQIELLNWCTNLIEKTLDCYNGVDSWTKCWLKNLKEESLRGFHPHIPRFGFGDPKSYTMMESVIGRIQKNGAVRHGAECFNYYFPQDLDEEFLVVSDDTFNGKLLWNYVNEEELKSILSRKIDQGYTFPLNPKWVLCDKGWKSIYDKLMKTAQENPNTNVSQAVDSWYPPESGIRERIEEIHAKYPHGFKQKVGLKKSQSFSVTEDMDLAELELNRFITLRRAKRKLKAALLMQKLEKINEDTSSQKIKDNLSHDIEENPSDIVDNPSQDMKDNLLQQEKAQGNQE</sequence>
<dbReference type="GO" id="GO:0005576">
    <property type="term" value="C:extracellular region"/>
    <property type="evidence" value="ECO:0007669"/>
    <property type="project" value="InterPro"/>
</dbReference>
<proteinExistence type="predicted"/>
<protein>
    <submittedName>
        <fullName evidence="2">Uncharacterized protein</fullName>
    </submittedName>
</protein>
<evidence type="ECO:0000313" key="2">
    <source>
        <dbReference type="EMBL" id="CAD9314520.1"/>
    </source>
</evidence>
<dbReference type="InterPro" id="IPR037017">
    <property type="entry name" value="Anthrax_toxin_edema_cen_sf"/>
</dbReference>
<dbReference type="GO" id="GO:0008294">
    <property type="term" value="F:calcium- and calmodulin-responsive adenylate cyclase activity"/>
    <property type="evidence" value="ECO:0007669"/>
    <property type="project" value="InterPro"/>
</dbReference>
<dbReference type="AlphaFoldDB" id="A0A7S1VXZ0"/>
<name>A0A7S1VXZ0_9STRA</name>
<dbReference type="Gene3D" id="3.90.1760.10">
    <property type="entry name" value="Anthrax toxin, edema factor, central domain"/>
    <property type="match status" value="1"/>
</dbReference>
<accession>A0A7S1VXZ0</accession>
<feature type="region of interest" description="Disordered" evidence="1">
    <location>
        <begin position="702"/>
        <end position="745"/>
    </location>
</feature>
<feature type="compositionally biased region" description="Basic and acidic residues" evidence="1">
    <location>
        <begin position="706"/>
        <end position="716"/>
    </location>
</feature>